<comment type="caution">
    <text evidence="2">The sequence shown here is derived from an EMBL/GenBank/DDBJ whole genome shotgun (WGS) entry which is preliminary data.</text>
</comment>
<dbReference type="PANTHER" id="PTHR47367">
    <property type="entry name" value="AUXIN-REGULATED PROTEIN-LIKE"/>
    <property type="match status" value="1"/>
</dbReference>
<dbReference type="Gene3D" id="1.10.555.10">
    <property type="entry name" value="Rho GTPase activation protein"/>
    <property type="match status" value="1"/>
</dbReference>
<dbReference type="OrthoDB" id="19923at2759"/>
<keyword evidence="3" id="KW-1185">Reference proteome</keyword>
<feature type="domain" description="Rho-GAP" evidence="1">
    <location>
        <begin position="150"/>
        <end position="341"/>
    </location>
</feature>
<dbReference type="PROSITE" id="PS50238">
    <property type="entry name" value="RHOGAP"/>
    <property type="match status" value="1"/>
</dbReference>
<dbReference type="Pfam" id="PF00620">
    <property type="entry name" value="RhoGAP"/>
    <property type="match status" value="1"/>
</dbReference>
<dbReference type="Proteomes" id="UP000886520">
    <property type="component" value="Chromosome 11"/>
</dbReference>
<proteinExistence type="predicted"/>
<organism evidence="2 3">
    <name type="scientific">Adiantum capillus-veneris</name>
    <name type="common">Maidenhair fern</name>
    <dbReference type="NCBI Taxonomy" id="13818"/>
    <lineage>
        <taxon>Eukaryota</taxon>
        <taxon>Viridiplantae</taxon>
        <taxon>Streptophyta</taxon>
        <taxon>Embryophyta</taxon>
        <taxon>Tracheophyta</taxon>
        <taxon>Polypodiopsida</taxon>
        <taxon>Polypodiidae</taxon>
        <taxon>Polypodiales</taxon>
        <taxon>Pteridineae</taxon>
        <taxon>Pteridaceae</taxon>
        <taxon>Vittarioideae</taxon>
        <taxon>Adiantum</taxon>
    </lineage>
</organism>
<protein>
    <recommendedName>
        <fullName evidence="1">Rho-GAP domain-containing protein</fullName>
    </recommendedName>
</protein>
<dbReference type="CDD" id="cd00159">
    <property type="entry name" value="RhoGAP"/>
    <property type="match status" value="1"/>
</dbReference>
<name>A0A9D4USQ0_ADICA</name>
<evidence type="ECO:0000259" key="1">
    <source>
        <dbReference type="PROSITE" id="PS50238"/>
    </source>
</evidence>
<dbReference type="InterPro" id="IPR000198">
    <property type="entry name" value="RhoGAP_dom"/>
</dbReference>
<accession>A0A9D4USQ0</accession>
<dbReference type="InterPro" id="IPR008936">
    <property type="entry name" value="Rho_GTPase_activation_prot"/>
</dbReference>
<reference evidence="2" key="1">
    <citation type="submission" date="2021-01" db="EMBL/GenBank/DDBJ databases">
        <title>Adiantum capillus-veneris genome.</title>
        <authorList>
            <person name="Fang Y."/>
            <person name="Liao Q."/>
        </authorList>
    </citation>
    <scope>NUCLEOTIDE SEQUENCE</scope>
    <source>
        <strain evidence="2">H3</strain>
        <tissue evidence="2">Leaf</tissue>
    </source>
</reference>
<dbReference type="AlphaFoldDB" id="A0A9D4USQ0"/>
<gene>
    <name evidence="2" type="ORF">GOP47_0011397</name>
</gene>
<sequence length="382" mass="42707">MATKAEWRDRASGFFALSSIKLRNATQTAGIFVGDVAKDAGTGVAEVAELAADVAERAGIAMRSRWSLLQQTRQHNVQKGYSQDETMQERLISAAASTSVLLKRSLLETKEKVAVGRTRVEQVAKRAAQKSRIMLEKWQKGQSGTNVFGIPLESLVQRQRSSRAVPQIVINCVDYITTSGLSTENIFKSHGNQHVVQNLRYCFEEDWNTVIPEGTSPLDVAALLKRYLQMLPEPLLTYPVYNEIKEARGNVQQLADLLRTIPYAHYSTLECITLLLLRVSQKSALNKMDAHNLAFELAPYLLWKQKIGPHADYQPHISHDGRSLSASRVQNSDIRDVDSVIPLDDEPMMADFAIIEAVQCLIEQQKVIFAEPTEAIWDESGE</sequence>
<dbReference type="SUPFAM" id="SSF48350">
    <property type="entry name" value="GTPase activation domain, GAP"/>
    <property type="match status" value="1"/>
</dbReference>
<dbReference type="PANTHER" id="PTHR47367:SF1">
    <property type="entry name" value="OS07G0486500 PROTEIN"/>
    <property type="match status" value="1"/>
</dbReference>
<dbReference type="EMBL" id="JABFUD020000011">
    <property type="protein sequence ID" value="KAI5073384.1"/>
    <property type="molecule type" value="Genomic_DNA"/>
</dbReference>
<evidence type="ECO:0000313" key="2">
    <source>
        <dbReference type="EMBL" id="KAI5073384.1"/>
    </source>
</evidence>
<dbReference type="SMART" id="SM00324">
    <property type="entry name" value="RhoGAP"/>
    <property type="match status" value="1"/>
</dbReference>
<dbReference type="GO" id="GO:0007165">
    <property type="term" value="P:signal transduction"/>
    <property type="evidence" value="ECO:0007669"/>
    <property type="project" value="InterPro"/>
</dbReference>
<evidence type="ECO:0000313" key="3">
    <source>
        <dbReference type="Proteomes" id="UP000886520"/>
    </source>
</evidence>